<dbReference type="Pfam" id="PF17757">
    <property type="entry name" value="UvrB_inter"/>
    <property type="match status" value="1"/>
</dbReference>
<keyword evidence="7 13" id="KW-0067">ATP-binding</keyword>
<dbReference type="InterPro" id="IPR014001">
    <property type="entry name" value="Helicase_ATP-bd"/>
</dbReference>
<evidence type="ECO:0000259" key="15">
    <source>
        <dbReference type="PROSITE" id="PS51192"/>
    </source>
</evidence>
<sequence length="1199" mass="131901">MSLRGLLGSIETSDFEGANEIVAPSGFYAPLIAALPRQDLTVILTPSGRGAETLARELRVFTDGVEVFPDWETLPHERLSPRTDTMARRIWALHRLTNPESFVTVDTKNSLPSSKASKSQSSTVSNEVTPGHLRNTFTITPLEPVHYLVVPMRAALAPVNVKILDYPIFEAEVGKLYDRDTMAQDLSSLGYERAELVTARGQFALRGGIVDVFPAVSPHPVRIELFGDEIDSIRPFTVADQRTFNQSLQKIVAPACRELLLDEVAKEKAAALASEMPQAAEILNLASQGIYAEGLESLAPLLGAELKPLFELLPRGARLIATDRPRLEARAAELGETTQEFLAASWSAAVEGGEIPLEVRSASFLNLEELQVAAAKARMKTLFVSPFATTDDAIQSGAEIIEPATAGGDTGLIGQISERFRDGWTVVIAVSAKGMAERLKALLEEHEVPARVVAEVATQSGYGSAVVQVTVAPLEEGFALPAAKLLVISEAEALGKRKSRHSGQKQNLPSRRRKTIDPLTLSKGDFVVHVQHGIGRFVKLEKRTIGRGDKATSREYVVLEYAPSKRNGPPDQLWIPTDSLDLLSKYVGGDQPTLSKMGGSDWAKTKQKARKAVKEIARELVRLYAVRQASKGFAFSPDTPWQRELEDSFEFVETPDQLTTIDEVKSDMEKPIPMDRLICGDVGYGKTEIAVRAAFKAVQDGKQVAVLAPTTLLVSQHLETFQNRFAGFPVTVEALSRFTTAKEAARIKEDLQAGKIEVVIGTHSLLSGKVRFKDLGLVIIDEEQRFGVEHKEALKALRANVDVLAMSATPIPRTLEMAITGIRGLSTLTTPPEDRHPVLTYVGAYSDKQVAAAIRREMLRDGQVFFVHNRVQDIGRVAKHLQELVPEARIRVGHGQMPEAQLEKVMVDFWNQEFDVLVSTTIVENGLDVTNANTIIVDRAERMGLSQLHQLRGRVGRGRERGYAYFLYPSDLSLSETAFERLKTIGTNTSLGSGMAIAQKDLEIRGAGNLLGGEQSGHIAGVGFDLYVRMVGEAVAAYSGKEQPEDTSVSIELPIDAYIPEDYLDVQSLRLDAYTRLSNATRDEEIDQLQDELRDRYGELPEPVERLAQLAKLRNLARAQGVHEITARGKFIRFTPVELADSQLARLKRLYPAARIKLATRELFVPAPVKRDGLAEASVVDLELMEWIEKIIKTIIKPF</sequence>
<gene>
    <name evidence="13 17" type="primary">mfd</name>
    <name evidence="17" type="ORF">FYJ63_09240</name>
</gene>
<dbReference type="GO" id="GO:0003684">
    <property type="term" value="F:damaged DNA binding"/>
    <property type="evidence" value="ECO:0007669"/>
    <property type="project" value="InterPro"/>
</dbReference>
<dbReference type="Pfam" id="PF00270">
    <property type="entry name" value="DEAD"/>
    <property type="match status" value="1"/>
</dbReference>
<dbReference type="SMART" id="SM01058">
    <property type="entry name" value="CarD_TRCF"/>
    <property type="match status" value="1"/>
</dbReference>
<dbReference type="GO" id="GO:0016787">
    <property type="term" value="F:hydrolase activity"/>
    <property type="evidence" value="ECO:0007669"/>
    <property type="project" value="UniProtKB-KW"/>
</dbReference>
<organism evidence="17 18">
    <name type="scientific">Mobiluncus porci</name>
    <dbReference type="NCBI Taxonomy" id="2652278"/>
    <lineage>
        <taxon>Bacteria</taxon>
        <taxon>Bacillati</taxon>
        <taxon>Actinomycetota</taxon>
        <taxon>Actinomycetes</taxon>
        <taxon>Actinomycetales</taxon>
        <taxon>Actinomycetaceae</taxon>
        <taxon>Mobiluncus</taxon>
    </lineage>
</organism>
<dbReference type="InterPro" id="IPR004576">
    <property type="entry name" value="Mfd"/>
</dbReference>
<dbReference type="Gene3D" id="3.40.50.300">
    <property type="entry name" value="P-loop containing nucleotide triphosphate hydrolases"/>
    <property type="match status" value="2"/>
</dbReference>
<reference evidence="17 18" key="1">
    <citation type="submission" date="2019-08" db="EMBL/GenBank/DDBJ databases">
        <title>In-depth cultivation of the pig gut microbiome towards novel bacterial diversity and tailored functional studies.</title>
        <authorList>
            <person name="Wylensek D."/>
            <person name="Hitch T.C.A."/>
            <person name="Clavel T."/>
        </authorList>
    </citation>
    <scope>NUCLEOTIDE SEQUENCE [LARGE SCALE GENOMIC DNA]</scope>
    <source>
        <strain evidence="17 18">RF-GAM-744-WT-7</strain>
    </source>
</reference>
<keyword evidence="9 13" id="KW-0234">DNA repair</keyword>
<evidence type="ECO:0000256" key="8">
    <source>
        <dbReference type="ARBA" id="ARBA00023125"/>
    </source>
</evidence>
<dbReference type="PROSITE" id="PS51194">
    <property type="entry name" value="HELICASE_CTER"/>
    <property type="match status" value="1"/>
</dbReference>
<comment type="similarity">
    <text evidence="11 13">In the C-terminal section; belongs to the helicase family. RecG subfamily.</text>
</comment>
<dbReference type="SUPFAM" id="SSF52540">
    <property type="entry name" value="P-loop containing nucleoside triphosphate hydrolases"/>
    <property type="match status" value="5"/>
</dbReference>
<comment type="subcellular location">
    <subcellularLocation>
        <location evidence="1 13">Cytoplasm</location>
    </subcellularLocation>
</comment>
<feature type="domain" description="Helicase ATP-binding" evidence="15">
    <location>
        <begin position="667"/>
        <end position="828"/>
    </location>
</feature>
<dbReference type="InterPro" id="IPR036101">
    <property type="entry name" value="CarD-like/TRCF_RID_sf"/>
</dbReference>
<comment type="similarity">
    <text evidence="10 13">In the N-terminal section; belongs to the UvrB family.</text>
</comment>
<evidence type="ECO:0000256" key="13">
    <source>
        <dbReference type="HAMAP-Rule" id="MF_00969"/>
    </source>
</evidence>
<dbReference type="SMART" id="SM00490">
    <property type="entry name" value="HELICc"/>
    <property type="match status" value="1"/>
</dbReference>
<dbReference type="Pfam" id="PF21132">
    <property type="entry name" value="MFD_D3"/>
    <property type="match status" value="1"/>
</dbReference>
<evidence type="ECO:0000256" key="7">
    <source>
        <dbReference type="ARBA" id="ARBA00022840"/>
    </source>
</evidence>
<evidence type="ECO:0000256" key="2">
    <source>
        <dbReference type="ARBA" id="ARBA00022490"/>
    </source>
</evidence>
<evidence type="ECO:0000313" key="17">
    <source>
        <dbReference type="EMBL" id="MST50403.1"/>
    </source>
</evidence>
<dbReference type="GO" id="GO:0005524">
    <property type="term" value="F:ATP binding"/>
    <property type="evidence" value="ECO:0007669"/>
    <property type="project" value="UniProtKB-UniRule"/>
</dbReference>
<dbReference type="Gene3D" id="3.40.50.11180">
    <property type="match status" value="1"/>
</dbReference>
<keyword evidence="18" id="KW-1185">Reference proteome</keyword>
<feature type="region of interest" description="Disordered" evidence="14">
    <location>
        <begin position="496"/>
        <end position="515"/>
    </location>
</feature>
<dbReference type="Pfam" id="PF00271">
    <property type="entry name" value="Helicase_C"/>
    <property type="match status" value="1"/>
</dbReference>
<dbReference type="SMART" id="SM00982">
    <property type="entry name" value="TRCF"/>
    <property type="match status" value="1"/>
</dbReference>
<dbReference type="Gene3D" id="3.30.2060.10">
    <property type="entry name" value="Penicillin-binding protein 1b domain"/>
    <property type="match status" value="1"/>
</dbReference>
<dbReference type="InterPro" id="IPR005118">
    <property type="entry name" value="TRCF_C"/>
</dbReference>
<evidence type="ECO:0000256" key="5">
    <source>
        <dbReference type="ARBA" id="ARBA00022801"/>
    </source>
</evidence>
<dbReference type="GO" id="GO:0005737">
    <property type="term" value="C:cytoplasm"/>
    <property type="evidence" value="ECO:0007669"/>
    <property type="project" value="UniProtKB-SubCell"/>
</dbReference>
<dbReference type="EMBL" id="VUMY01000018">
    <property type="protein sequence ID" value="MST50403.1"/>
    <property type="molecule type" value="Genomic_DNA"/>
</dbReference>
<comment type="caution">
    <text evidence="17">The sequence shown here is derived from an EMBL/GenBank/DDBJ whole genome shotgun (WGS) entry which is preliminary data.</text>
</comment>
<evidence type="ECO:0000256" key="4">
    <source>
        <dbReference type="ARBA" id="ARBA00022763"/>
    </source>
</evidence>
<dbReference type="InterPro" id="IPR048635">
    <property type="entry name" value="MFD_D3"/>
</dbReference>
<dbReference type="GO" id="GO:0003678">
    <property type="term" value="F:DNA helicase activity"/>
    <property type="evidence" value="ECO:0007669"/>
    <property type="project" value="TreeGrafter"/>
</dbReference>
<evidence type="ECO:0000313" key="18">
    <source>
        <dbReference type="Proteomes" id="UP000442535"/>
    </source>
</evidence>
<protein>
    <recommendedName>
        <fullName evidence="12 13">Transcription-repair-coupling factor</fullName>
        <shortName evidence="13">TRCF</shortName>
        <ecNumber evidence="13">3.6.4.-</ecNumber>
    </recommendedName>
</protein>
<name>A0A7K0K4J4_9ACTO</name>
<dbReference type="InterPro" id="IPR011545">
    <property type="entry name" value="DEAD/DEAH_box_helicase_dom"/>
</dbReference>
<keyword evidence="6" id="KW-0347">Helicase</keyword>
<feature type="domain" description="Helicase C-terminal" evidence="16">
    <location>
        <begin position="846"/>
        <end position="1003"/>
    </location>
</feature>
<dbReference type="EC" id="3.6.4.-" evidence="13"/>
<proteinExistence type="inferred from homology"/>
<dbReference type="Proteomes" id="UP000442535">
    <property type="component" value="Unassembled WGS sequence"/>
</dbReference>
<dbReference type="InterPro" id="IPR037235">
    <property type="entry name" value="TRCF-like_C_D7"/>
</dbReference>
<keyword evidence="3 13" id="KW-0547">Nucleotide-binding</keyword>
<evidence type="ECO:0000256" key="3">
    <source>
        <dbReference type="ARBA" id="ARBA00022741"/>
    </source>
</evidence>
<accession>A0A7K0K4J4</accession>
<dbReference type="PROSITE" id="PS51192">
    <property type="entry name" value="HELICASE_ATP_BIND_1"/>
    <property type="match status" value="1"/>
</dbReference>
<keyword evidence="5 13" id="KW-0378">Hydrolase</keyword>
<dbReference type="Pfam" id="PF03461">
    <property type="entry name" value="TRCF"/>
    <property type="match status" value="1"/>
</dbReference>
<dbReference type="HAMAP" id="MF_00969">
    <property type="entry name" value="TRCF"/>
    <property type="match status" value="1"/>
</dbReference>
<evidence type="ECO:0000256" key="14">
    <source>
        <dbReference type="SAM" id="MobiDB-lite"/>
    </source>
</evidence>
<dbReference type="FunFam" id="3.40.50.300:FF:000546">
    <property type="entry name" value="Transcription-repair-coupling factor"/>
    <property type="match status" value="1"/>
</dbReference>
<dbReference type="FunFam" id="3.40.50.300:FF:000300">
    <property type="entry name" value="Transcription-repair-coupling factor"/>
    <property type="match status" value="1"/>
</dbReference>
<dbReference type="Gene3D" id="3.90.1150.50">
    <property type="entry name" value="Transcription-repair-coupling factor, D7 domain"/>
    <property type="match status" value="1"/>
</dbReference>
<feature type="compositionally biased region" description="Low complexity" evidence="14">
    <location>
        <begin position="108"/>
        <end position="125"/>
    </location>
</feature>
<dbReference type="AlphaFoldDB" id="A0A7K0K4J4"/>
<evidence type="ECO:0000256" key="1">
    <source>
        <dbReference type="ARBA" id="ARBA00004496"/>
    </source>
</evidence>
<evidence type="ECO:0000256" key="11">
    <source>
        <dbReference type="ARBA" id="ARBA00061399"/>
    </source>
</evidence>
<dbReference type="Gene3D" id="2.40.10.170">
    <property type="match status" value="1"/>
</dbReference>
<evidence type="ECO:0000256" key="6">
    <source>
        <dbReference type="ARBA" id="ARBA00022806"/>
    </source>
</evidence>
<dbReference type="PANTHER" id="PTHR47964:SF1">
    <property type="entry name" value="ATP-DEPENDENT DNA HELICASE HOMOLOG RECG, CHLOROPLASTIC"/>
    <property type="match status" value="1"/>
</dbReference>
<dbReference type="InterPro" id="IPR003711">
    <property type="entry name" value="CarD-like/TRCF_RID"/>
</dbReference>
<evidence type="ECO:0000256" key="9">
    <source>
        <dbReference type="ARBA" id="ARBA00023204"/>
    </source>
</evidence>
<dbReference type="RefSeq" id="WP_154546031.1">
    <property type="nucleotide sequence ID" value="NZ_VUMY01000018.1"/>
</dbReference>
<dbReference type="GO" id="GO:0000716">
    <property type="term" value="P:transcription-coupled nucleotide-excision repair, DNA damage recognition"/>
    <property type="evidence" value="ECO:0007669"/>
    <property type="project" value="UniProtKB-UniRule"/>
</dbReference>
<dbReference type="InterPro" id="IPR041471">
    <property type="entry name" value="UvrB_inter"/>
</dbReference>
<dbReference type="SUPFAM" id="SSF143517">
    <property type="entry name" value="TRCF domain-like"/>
    <property type="match status" value="1"/>
</dbReference>
<keyword evidence="4 13" id="KW-0227">DNA damage</keyword>
<dbReference type="Pfam" id="PF02559">
    <property type="entry name" value="CarD_TRCF_RID"/>
    <property type="match status" value="1"/>
</dbReference>
<dbReference type="CDD" id="cd17991">
    <property type="entry name" value="DEXHc_TRCF"/>
    <property type="match status" value="1"/>
</dbReference>
<dbReference type="GO" id="GO:0006355">
    <property type="term" value="P:regulation of DNA-templated transcription"/>
    <property type="evidence" value="ECO:0007669"/>
    <property type="project" value="UniProtKB-UniRule"/>
</dbReference>
<keyword evidence="2 13" id="KW-0963">Cytoplasm</keyword>
<evidence type="ECO:0000259" key="16">
    <source>
        <dbReference type="PROSITE" id="PS51194"/>
    </source>
</evidence>
<dbReference type="NCBIfam" id="TIGR00580">
    <property type="entry name" value="mfd"/>
    <property type="match status" value="1"/>
</dbReference>
<feature type="region of interest" description="Disordered" evidence="14">
    <location>
        <begin position="106"/>
        <end position="130"/>
    </location>
</feature>
<keyword evidence="8 13" id="KW-0238">DNA-binding</keyword>
<comment type="function">
    <text evidence="13">Couples transcription and DNA repair by recognizing RNA polymerase (RNAP) stalled at DNA lesions. Mediates ATP-dependent release of RNAP and its truncated transcript from the DNA, and recruitment of nucleotide excision repair machinery to the damaged site.</text>
</comment>
<dbReference type="PANTHER" id="PTHR47964">
    <property type="entry name" value="ATP-DEPENDENT DNA HELICASE HOMOLOG RECG, CHLOROPLASTIC"/>
    <property type="match status" value="1"/>
</dbReference>
<dbReference type="InterPro" id="IPR001650">
    <property type="entry name" value="Helicase_C-like"/>
</dbReference>
<dbReference type="InterPro" id="IPR027417">
    <property type="entry name" value="P-loop_NTPase"/>
</dbReference>
<dbReference type="SUPFAM" id="SSF141259">
    <property type="entry name" value="CarD-like"/>
    <property type="match status" value="1"/>
</dbReference>
<evidence type="ECO:0000256" key="12">
    <source>
        <dbReference type="ARBA" id="ARBA00070128"/>
    </source>
</evidence>
<dbReference type="InterPro" id="IPR047112">
    <property type="entry name" value="RecG/Mfd"/>
</dbReference>
<dbReference type="Gene3D" id="3.40.50.11140">
    <property type="match status" value="1"/>
</dbReference>
<evidence type="ECO:0000256" key="10">
    <source>
        <dbReference type="ARBA" id="ARBA00061104"/>
    </source>
</evidence>
<dbReference type="SMART" id="SM00487">
    <property type="entry name" value="DEXDc"/>
    <property type="match status" value="1"/>
</dbReference>